<gene>
    <name evidence="1" type="ORF">SPELUC_LOCUS5674</name>
</gene>
<accession>A0ACA9M2X7</accession>
<sequence length="72" mass="8260">MDLELYLNYLEEEDTNKVLNDQKILTLVTNIESKKVPTEDNNSEEDEDDSKEISLITYHKALNAVKDLSDTA</sequence>
<evidence type="ECO:0000313" key="2">
    <source>
        <dbReference type="Proteomes" id="UP000789366"/>
    </source>
</evidence>
<evidence type="ECO:0000313" key="1">
    <source>
        <dbReference type="EMBL" id="CAG8562771.1"/>
    </source>
</evidence>
<dbReference type="Proteomes" id="UP000789366">
    <property type="component" value="Unassembled WGS sequence"/>
</dbReference>
<dbReference type="EMBL" id="CAJVPW010005964">
    <property type="protein sequence ID" value="CAG8562771.1"/>
    <property type="molecule type" value="Genomic_DNA"/>
</dbReference>
<protein>
    <submittedName>
        <fullName evidence="1">11989_t:CDS:1</fullName>
    </submittedName>
</protein>
<reference evidence="1" key="1">
    <citation type="submission" date="2021-06" db="EMBL/GenBank/DDBJ databases">
        <authorList>
            <person name="Kallberg Y."/>
            <person name="Tangrot J."/>
            <person name="Rosling A."/>
        </authorList>
    </citation>
    <scope>NUCLEOTIDE SEQUENCE</scope>
    <source>
        <strain evidence="1">28 12/20/2015</strain>
    </source>
</reference>
<organism evidence="1 2">
    <name type="scientific">Cetraspora pellucida</name>
    <dbReference type="NCBI Taxonomy" id="1433469"/>
    <lineage>
        <taxon>Eukaryota</taxon>
        <taxon>Fungi</taxon>
        <taxon>Fungi incertae sedis</taxon>
        <taxon>Mucoromycota</taxon>
        <taxon>Glomeromycotina</taxon>
        <taxon>Glomeromycetes</taxon>
        <taxon>Diversisporales</taxon>
        <taxon>Gigasporaceae</taxon>
        <taxon>Cetraspora</taxon>
    </lineage>
</organism>
<proteinExistence type="predicted"/>
<keyword evidence="2" id="KW-1185">Reference proteome</keyword>
<name>A0ACA9M2X7_9GLOM</name>
<comment type="caution">
    <text evidence="1">The sequence shown here is derived from an EMBL/GenBank/DDBJ whole genome shotgun (WGS) entry which is preliminary data.</text>
</comment>